<name>A0A6I2H0B4_9LACT</name>
<dbReference type="InterPro" id="IPR015273">
    <property type="entry name" value="Cys-tRNA-synt_Ia_DALR"/>
</dbReference>
<accession>A0A6I2H0B4</accession>
<keyword evidence="10 13" id="KW-0648">Protein biosynthesis</keyword>
<dbReference type="Pfam" id="PF01406">
    <property type="entry name" value="tRNA-synt_1e"/>
    <property type="match status" value="1"/>
</dbReference>
<organism evidence="16 17">
    <name type="scientific">Fundicoccus ignavus</name>
    <dbReference type="NCBI Taxonomy" id="2664442"/>
    <lineage>
        <taxon>Bacteria</taxon>
        <taxon>Bacillati</taxon>
        <taxon>Bacillota</taxon>
        <taxon>Bacilli</taxon>
        <taxon>Lactobacillales</taxon>
        <taxon>Aerococcaceae</taxon>
        <taxon>Fundicoccus</taxon>
    </lineage>
</organism>
<evidence type="ECO:0000256" key="11">
    <source>
        <dbReference type="ARBA" id="ARBA00023146"/>
    </source>
</evidence>
<evidence type="ECO:0000256" key="13">
    <source>
        <dbReference type="HAMAP-Rule" id="MF_00041"/>
    </source>
</evidence>
<evidence type="ECO:0000256" key="12">
    <source>
        <dbReference type="ARBA" id="ARBA00047398"/>
    </source>
</evidence>
<comment type="subunit">
    <text evidence="3 13">Monomer.</text>
</comment>
<feature type="binding site" evidence="13">
    <location>
        <position position="239"/>
    </location>
    <ligand>
        <name>Zn(2+)</name>
        <dbReference type="ChEBI" id="CHEBI:29105"/>
    </ligand>
</feature>
<evidence type="ECO:0000256" key="10">
    <source>
        <dbReference type="ARBA" id="ARBA00022917"/>
    </source>
</evidence>
<keyword evidence="4 13" id="KW-0963">Cytoplasm</keyword>
<dbReference type="EMBL" id="WJQS01000008">
    <property type="protein sequence ID" value="MRI86053.1"/>
    <property type="molecule type" value="Genomic_DNA"/>
</dbReference>
<feature type="binding site" evidence="13">
    <location>
        <position position="214"/>
    </location>
    <ligand>
        <name>Zn(2+)</name>
        <dbReference type="ChEBI" id="CHEBI:29105"/>
    </ligand>
</feature>
<dbReference type="InterPro" id="IPR032678">
    <property type="entry name" value="tRNA-synt_1_cat_dom"/>
</dbReference>
<evidence type="ECO:0000256" key="2">
    <source>
        <dbReference type="ARBA" id="ARBA00005594"/>
    </source>
</evidence>
<evidence type="ECO:0000256" key="14">
    <source>
        <dbReference type="SAM" id="Coils"/>
    </source>
</evidence>
<evidence type="ECO:0000256" key="8">
    <source>
        <dbReference type="ARBA" id="ARBA00022833"/>
    </source>
</evidence>
<reference evidence="16 17" key="1">
    <citation type="submission" date="2019-11" db="EMBL/GenBank/DDBJ databases">
        <title>Characterisation of Fundicoccus ignavus gen. nov. sp. nov., a novel genus of the family Aerococcaceae isolated from bulk tank milk.</title>
        <authorList>
            <person name="Siebert A."/>
            <person name="Huptas C."/>
            <person name="Wenning M."/>
            <person name="Scherer S."/>
            <person name="Doll E.V."/>
        </authorList>
    </citation>
    <scope>NUCLEOTIDE SEQUENCE [LARGE SCALE GENOMIC DNA]</scope>
    <source>
        <strain evidence="16 17">WS4759</strain>
    </source>
</reference>
<dbReference type="InterPro" id="IPR015803">
    <property type="entry name" value="Cys-tRNA-ligase"/>
</dbReference>
<dbReference type="EC" id="6.1.1.16" evidence="13"/>
<dbReference type="SUPFAM" id="SSF52374">
    <property type="entry name" value="Nucleotidylyl transferase"/>
    <property type="match status" value="1"/>
</dbReference>
<dbReference type="Gene3D" id="3.40.50.620">
    <property type="entry name" value="HUPs"/>
    <property type="match status" value="1"/>
</dbReference>
<feature type="coiled-coil region" evidence="14">
    <location>
        <begin position="420"/>
        <end position="456"/>
    </location>
</feature>
<dbReference type="NCBIfam" id="TIGR00435">
    <property type="entry name" value="cysS"/>
    <property type="match status" value="1"/>
</dbReference>
<comment type="caution">
    <text evidence="16">The sequence shown here is derived from an EMBL/GenBank/DDBJ whole genome shotgun (WGS) entry which is preliminary data.</text>
</comment>
<dbReference type="Pfam" id="PF23493">
    <property type="entry name" value="CysS_C"/>
    <property type="match status" value="1"/>
</dbReference>
<dbReference type="SUPFAM" id="SSF47323">
    <property type="entry name" value="Anticodon-binding domain of a subclass of class I aminoacyl-tRNA synthetases"/>
    <property type="match status" value="1"/>
</dbReference>
<evidence type="ECO:0000256" key="7">
    <source>
        <dbReference type="ARBA" id="ARBA00022741"/>
    </source>
</evidence>
<feature type="binding site" evidence="13">
    <location>
        <position position="243"/>
    </location>
    <ligand>
        <name>Zn(2+)</name>
        <dbReference type="ChEBI" id="CHEBI:29105"/>
    </ligand>
</feature>
<dbReference type="PRINTS" id="PR00983">
    <property type="entry name" value="TRNASYNTHCYS"/>
</dbReference>
<dbReference type="Proteomes" id="UP000430975">
    <property type="component" value="Unassembled WGS sequence"/>
</dbReference>
<feature type="binding site" evidence="13">
    <location>
        <position position="29"/>
    </location>
    <ligand>
        <name>Zn(2+)</name>
        <dbReference type="ChEBI" id="CHEBI:29105"/>
    </ligand>
</feature>
<protein>
    <recommendedName>
        <fullName evidence="13">Cysteine--tRNA ligase</fullName>
        <ecNumber evidence="13">6.1.1.16</ecNumber>
    </recommendedName>
    <alternativeName>
        <fullName evidence="13">Cysteinyl-tRNA synthetase</fullName>
        <shortName evidence="13">CysRS</shortName>
    </alternativeName>
</protein>
<comment type="cofactor">
    <cofactor evidence="13">
        <name>Zn(2+)</name>
        <dbReference type="ChEBI" id="CHEBI:29105"/>
    </cofactor>
    <text evidence="13">Binds 1 zinc ion per subunit.</text>
</comment>
<dbReference type="Pfam" id="PF09190">
    <property type="entry name" value="DALR_2"/>
    <property type="match status" value="1"/>
</dbReference>
<feature type="short sequence motif" description="'KMSKS' region" evidence="13">
    <location>
        <begin position="273"/>
        <end position="277"/>
    </location>
</feature>
<gene>
    <name evidence="13" type="primary">cysS</name>
    <name evidence="16" type="ORF">GIY09_09275</name>
</gene>
<dbReference type="HAMAP" id="MF_00041">
    <property type="entry name" value="Cys_tRNA_synth"/>
    <property type="match status" value="1"/>
</dbReference>
<feature type="short sequence motif" description="'HIGH' region" evidence="13">
    <location>
        <begin position="31"/>
        <end position="41"/>
    </location>
</feature>
<comment type="subcellular location">
    <subcellularLocation>
        <location evidence="1 13">Cytoplasm</location>
    </subcellularLocation>
</comment>
<evidence type="ECO:0000313" key="16">
    <source>
        <dbReference type="EMBL" id="MRI86053.1"/>
    </source>
</evidence>
<dbReference type="InterPro" id="IPR056411">
    <property type="entry name" value="CysS_C"/>
</dbReference>
<keyword evidence="6 13" id="KW-0479">Metal-binding</keyword>
<feature type="domain" description="Cysteinyl-tRNA synthetase class Ia DALR" evidence="15">
    <location>
        <begin position="360"/>
        <end position="423"/>
    </location>
</feature>
<dbReference type="GO" id="GO:0004817">
    <property type="term" value="F:cysteine-tRNA ligase activity"/>
    <property type="evidence" value="ECO:0007669"/>
    <property type="project" value="UniProtKB-UniRule"/>
</dbReference>
<evidence type="ECO:0000256" key="4">
    <source>
        <dbReference type="ARBA" id="ARBA00022490"/>
    </source>
</evidence>
<dbReference type="PANTHER" id="PTHR10890">
    <property type="entry name" value="CYSTEINYL-TRNA SYNTHETASE"/>
    <property type="match status" value="1"/>
</dbReference>
<dbReference type="InterPro" id="IPR024909">
    <property type="entry name" value="Cys-tRNA/MSH_ligase"/>
</dbReference>
<evidence type="ECO:0000259" key="15">
    <source>
        <dbReference type="SMART" id="SM00840"/>
    </source>
</evidence>
<keyword evidence="17" id="KW-1185">Reference proteome</keyword>
<dbReference type="GO" id="GO:0006423">
    <property type="term" value="P:cysteinyl-tRNA aminoacylation"/>
    <property type="evidence" value="ECO:0007669"/>
    <property type="project" value="UniProtKB-UniRule"/>
</dbReference>
<dbReference type="SMART" id="SM00840">
    <property type="entry name" value="DALR_2"/>
    <property type="match status" value="1"/>
</dbReference>
<dbReference type="AlphaFoldDB" id="A0A6I2H0B4"/>
<comment type="catalytic activity">
    <reaction evidence="12 13">
        <text>tRNA(Cys) + L-cysteine + ATP = L-cysteinyl-tRNA(Cys) + AMP + diphosphate</text>
        <dbReference type="Rhea" id="RHEA:17773"/>
        <dbReference type="Rhea" id="RHEA-COMP:9661"/>
        <dbReference type="Rhea" id="RHEA-COMP:9679"/>
        <dbReference type="ChEBI" id="CHEBI:30616"/>
        <dbReference type="ChEBI" id="CHEBI:33019"/>
        <dbReference type="ChEBI" id="CHEBI:35235"/>
        <dbReference type="ChEBI" id="CHEBI:78442"/>
        <dbReference type="ChEBI" id="CHEBI:78517"/>
        <dbReference type="ChEBI" id="CHEBI:456215"/>
        <dbReference type="EC" id="6.1.1.16"/>
    </reaction>
</comment>
<evidence type="ECO:0000313" key="17">
    <source>
        <dbReference type="Proteomes" id="UP000430975"/>
    </source>
</evidence>
<feature type="binding site" evidence="13">
    <location>
        <position position="276"/>
    </location>
    <ligand>
        <name>ATP</name>
        <dbReference type="ChEBI" id="CHEBI:30616"/>
    </ligand>
</feature>
<dbReference type="FunFam" id="3.40.50.620:FF:000009">
    <property type="entry name" value="Cysteine--tRNA ligase"/>
    <property type="match status" value="1"/>
</dbReference>
<dbReference type="Gene3D" id="1.20.120.1910">
    <property type="entry name" value="Cysteine-tRNA ligase, C-terminal anti-codon recognition domain"/>
    <property type="match status" value="1"/>
</dbReference>
<keyword evidence="14" id="KW-0175">Coiled coil</keyword>
<dbReference type="InterPro" id="IPR009080">
    <property type="entry name" value="tRNAsynth_Ia_anticodon-bd"/>
</dbReference>
<sequence>MSIQLYNTLTRKKELFKPIEEGKVRFYVCGPTVYNYIHIGNARSSVAFDTIRRYLEYRGYEVNYVSNFTDVDDKIIKAAHNEGTTPEAIADKYIQAFKEDTGAINVKEANVHPRVMNNIPEIIQFVESLIKQGYAYESEGDVYFRTDKFEKYGQLSDQSIQDLLVGASERVDDEFTERKENPLDFALWKATKSDDEISWETPWGAGRPGWHIECSVMATKYLGDTLDIHGGGQDLQFPHHENEIAQSECHTHQTFSNYWMHNGFVTMGSDSEKMSKSLGNFVLLRDLLKEADPMVVRYLLSTVHYRRPLRYDANALQEAQANVEKIREVLRKLAYRQQDAVSEVEGNQEILAAIQQHQASFVNAMDDDFNAANGVTAILELIKAANQYLEKQTVAVEVLNAFYTVLTELLDVFGLDLVENDLLDEEIQALIEERKAARLAKDYARSDEIRDQLKEQGIILDDTPQGTQWKRVK</sequence>
<proteinExistence type="inferred from homology"/>
<dbReference type="RefSeq" id="WP_153863843.1">
    <property type="nucleotide sequence ID" value="NZ_WJQS01000008.1"/>
</dbReference>
<evidence type="ECO:0000256" key="5">
    <source>
        <dbReference type="ARBA" id="ARBA00022598"/>
    </source>
</evidence>
<dbReference type="CDD" id="cd00672">
    <property type="entry name" value="CysRS_core"/>
    <property type="match status" value="1"/>
</dbReference>
<evidence type="ECO:0000256" key="1">
    <source>
        <dbReference type="ARBA" id="ARBA00004496"/>
    </source>
</evidence>
<dbReference type="GO" id="GO:0005829">
    <property type="term" value="C:cytosol"/>
    <property type="evidence" value="ECO:0007669"/>
    <property type="project" value="TreeGrafter"/>
</dbReference>
<dbReference type="GO" id="GO:0005524">
    <property type="term" value="F:ATP binding"/>
    <property type="evidence" value="ECO:0007669"/>
    <property type="project" value="UniProtKB-UniRule"/>
</dbReference>
<comment type="similarity">
    <text evidence="2 13">Belongs to the class-I aminoacyl-tRNA synthetase family.</text>
</comment>
<keyword evidence="8 13" id="KW-0862">Zinc</keyword>
<dbReference type="PANTHER" id="PTHR10890:SF3">
    <property type="entry name" value="CYSTEINE--TRNA LIGASE, CYTOPLASMIC"/>
    <property type="match status" value="1"/>
</dbReference>
<evidence type="ECO:0000256" key="9">
    <source>
        <dbReference type="ARBA" id="ARBA00022840"/>
    </source>
</evidence>
<keyword evidence="9 13" id="KW-0067">ATP-binding</keyword>
<keyword evidence="11 13" id="KW-0030">Aminoacyl-tRNA synthetase</keyword>
<evidence type="ECO:0000256" key="3">
    <source>
        <dbReference type="ARBA" id="ARBA00011245"/>
    </source>
</evidence>
<evidence type="ECO:0000256" key="6">
    <source>
        <dbReference type="ARBA" id="ARBA00022723"/>
    </source>
</evidence>
<keyword evidence="7 13" id="KW-0547">Nucleotide-binding</keyword>
<dbReference type="GO" id="GO:0008270">
    <property type="term" value="F:zinc ion binding"/>
    <property type="evidence" value="ECO:0007669"/>
    <property type="project" value="UniProtKB-UniRule"/>
</dbReference>
<dbReference type="InterPro" id="IPR014729">
    <property type="entry name" value="Rossmann-like_a/b/a_fold"/>
</dbReference>
<keyword evidence="5 13" id="KW-0436">Ligase</keyword>